<proteinExistence type="predicted"/>
<protein>
    <submittedName>
        <fullName evidence="2">Uncharacterized protein</fullName>
    </submittedName>
</protein>
<dbReference type="EMBL" id="AP022562">
    <property type="protein sequence ID" value="BBX12458.1"/>
    <property type="molecule type" value="Genomic_DNA"/>
</dbReference>
<accession>A0A7I7JM23</accession>
<keyword evidence="3" id="KW-1185">Reference proteome</keyword>
<dbReference type="Proteomes" id="UP000466997">
    <property type="component" value="Chromosome"/>
</dbReference>
<name>A0A7I7JM23_9MYCO</name>
<evidence type="ECO:0000313" key="2">
    <source>
        <dbReference type="EMBL" id="BBX12458.1"/>
    </source>
</evidence>
<gene>
    <name evidence="2" type="ORF">MNVM_15390</name>
</gene>
<feature type="region of interest" description="Disordered" evidence="1">
    <location>
        <begin position="35"/>
        <end position="63"/>
    </location>
</feature>
<dbReference type="AlphaFoldDB" id="A0A7I7JM23"/>
<evidence type="ECO:0000313" key="3">
    <source>
        <dbReference type="Proteomes" id="UP000466997"/>
    </source>
</evidence>
<dbReference type="KEGG" id="mnm:MNVM_15390"/>
<organism evidence="2 3">
    <name type="scientific">Mycobacterium novum</name>
    <dbReference type="NCBI Taxonomy" id="2492438"/>
    <lineage>
        <taxon>Bacteria</taxon>
        <taxon>Bacillati</taxon>
        <taxon>Actinomycetota</taxon>
        <taxon>Actinomycetes</taxon>
        <taxon>Mycobacteriales</taxon>
        <taxon>Mycobacteriaceae</taxon>
        <taxon>Mycobacterium</taxon>
    </lineage>
</organism>
<sequence length="63" mass="6792">MRLRGGDLDLRQFTQPCQIELVQHSTVLPDDQVVPGVGIGGAPPDSGADDEDRQTHSEQVPGR</sequence>
<reference evidence="2 3" key="1">
    <citation type="journal article" date="2019" name="Emerg. Microbes Infect.">
        <title>Comprehensive subspecies identification of 175 nontuberculous mycobacteria species based on 7547 genomic profiles.</title>
        <authorList>
            <person name="Matsumoto Y."/>
            <person name="Kinjo T."/>
            <person name="Motooka D."/>
            <person name="Nabeya D."/>
            <person name="Jung N."/>
            <person name="Uechi K."/>
            <person name="Horii T."/>
            <person name="Iida T."/>
            <person name="Fujita J."/>
            <person name="Nakamura S."/>
        </authorList>
    </citation>
    <scope>NUCLEOTIDE SEQUENCE [LARGE SCALE GENOMIC DNA]</scope>
    <source>
        <strain evidence="2 3">JCM 6391</strain>
    </source>
</reference>
<evidence type="ECO:0000256" key="1">
    <source>
        <dbReference type="SAM" id="MobiDB-lite"/>
    </source>
</evidence>